<evidence type="ECO:0000313" key="3">
    <source>
        <dbReference type="Proteomes" id="UP000297647"/>
    </source>
</evidence>
<dbReference type="InterPro" id="IPR007497">
    <property type="entry name" value="SIMPL/DUF541"/>
</dbReference>
<feature type="signal peptide" evidence="1">
    <location>
        <begin position="1"/>
        <end position="22"/>
    </location>
</feature>
<feature type="chain" id="PRO_5021223440" evidence="1">
    <location>
        <begin position="23"/>
        <end position="232"/>
    </location>
</feature>
<dbReference type="InterPro" id="IPR052022">
    <property type="entry name" value="26kDa_periplasmic_antigen"/>
</dbReference>
<dbReference type="Gene3D" id="3.30.110.170">
    <property type="entry name" value="Protein of unknown function (DUF541), domain 1"/>
    <property type="match status" value="1"/>
</dbReference>
<name>A0A4Y9R2G6_9BACT</name>
<dbReference type="EMBL" id="SPSB01000001">
    <property type="protein sequence ID" value="TFV97873.1"/>
    <property type="molecule type" value="Genomic_DNA"/>
</dbReference>
<comment type="caution">
    <text evidence="2">The sequence shown here is derived from an EMBL/GenBank/DDBJ whole genome shotgun (WGS) entry which is preliminary data.</text>
</comment>
<sequence>MLINMKNSILTLFLVFAISALALGQENSAIPLIEVQGNASRKIAPDQASFNIYLQEKAMNVATATSVLNTKTENLAAALKKAKIKDYKLIADNFSVNINRIQRGNTWIDSGYVARQNLQIVTTSQTEELQKIVEAIQAAGDMSFNLQFDVSKEQQKALERTLITEALLDAQNQAQLIAETLGLRSIQVHHVSFEGAYMPVAKFRVNAESADAPLIAPDGQEINKRVFVKYTY</sequence>
<evidence type="ECO:0000256" key="1">
    <source>
        <dbReference type="SAM" id="SignalP"/>
    </source>
</evidence>
<reference evidence="2 3" key="1">
    <citation type="submission" date="2019-03" db="EMBL/GenBank/DDBJ databases">
        <title>Algoriphagus sp. nov, a new strain isolated from root system soil of mangrove plant Kandelia.</title>
        <authorList>
            <person name="Yin Q."/>
            <person name="Wang K."/>
            <person name="Song Z."/>
        </authorList>
    </citation>
    <scope>NUCLEOTIDE SEQUENCE [LARGE SCALE GENOMIC DNA]</scope>
    <source>
        <strain evidence="2 3">XY-J91</strain>
    </source>
</reference>
<dbReference type="Pfam" id="PF04402">
    <property type="entry name" value="SIMPL"/>
    <property type="match status" value="1"/>
</dbReference>
<gene>
    <name evidence="2" type="ORF">E4S40_04335</name>
</gene>
<protein>
    <submittedName>
        <fullName evidence="2">DUF541 domain-containing protein</fullName>
    </submittedName>
</protein>
<evidence type="ECO:0000313" key="2">
    <source>
        <dbReference type="EMBL" id="TFV97873.1"/>
    </source>
</evidence>
<keyword evidence="3" id="KW-1185">Reference proteome</keyword>
<dbReference type="GO" id="GO:0006974">
    <property type="term" value="P:DNA damage response"/>
    <property type="evidence" value="ECO:0007669"/>
    <property type="project" value="TreeGrafter"/>
</dbReference>
<dbReference type="PANTHER" id="PTHR34387">
    <property type="entry name" value="SLR1258 PROTEIN"/>
    <property type="match status" value="1"/>
</dbReference>
<keyword evidence="1" id="KW-0732">Signal</keyword>
<dbReference type="AlphaFoldDB" id="A0A4Y9R2G6"/>
<dbReference type="Proteomes" id="UP000297647">
    <property type="component" value="Unassembled WGS sequence"/>
</dbReference>
<proteinExistence type="predicted"/>
<accession>A0A4Y9R2G6</accession>
<dbReference type="PANTHER" id="PTHR34387:SF2">
    <property type="entry name" value="SLR1258 PROTEIN"/>
    <property type="match status" value="1"/>
</dbReference>
<dbReference type="Gene3D" id="3.30.70.2970">
    <property type="entry name" value="Protein of unknown function (DUF541), domain 2"/>
    <property type="match status" value="1"/>
</dbReference>
<organism evidence="2 3">
    <name type="scientific">Algoriphagus kandeliae</name>
    <dbReference type="NCBI Taxonomy" id="2562278"/>
    <lineage>
        <taxon>Bacteria</taxon>
        <taxon>Pseudomonadati</taxon>
        <taxon>Bacteroidota</taxon>
        <taxon>Cytophagia</taxon>
        <taxon>Cytophagales</taxon>
        <taxon>Cyclobacteriaceae</taxon>
        <taxon>Algoriphagus</taxon>
    </lineage>
</organism>